<dbReference type="GO" id="GO:0009279">
    <property type="term" value="C:cell outer membrane"/>
    <property type="evidence" value="ECO:0007669"/>
    <property type="project" value="UniProtKB-SubCell"/>
</dbReference>
<dbReference type="InterPro" id="IPR012910">
    <property type="entry name" value="Plug_dom"/>
</dbReference>
<keyword evidence="4 7" id="KW-0812">Transmembrane</keyword>
<dbReference type="OrthoDB" id="9768177at2"/>
<gene>
    <name evidence="9" type="ORF">ESB13_01270</name>
</gene>
<keyword evidence="6 7" id="KW-0998">Cell outer membrane</keyword>
<evidence type="ECO:0000256" key="5">
    <source>
        <dbReference type="ARBA" id="ARBA00023136"/>
    </source>
</evidence>
<dbReference type="SUPFAM" id="SSF56935">
    <property type="entry name" value="Porins"/>
    <property type="match status" value="1"/>
</dbReference>
<evidence type="ECO:0000256" key="3">
    <source>
        <dbReference type="ARBA" id="ARBA00022452"/>
    </source>
</evidence>
<dbReference type="InterPro" id="IPR036942">
    <property type="entry name" value="Beta-barrel_TonB_sf"/>
</dbReference>
<evidence type="ECO:0000313" key="9">
    <source>
        <dbReference type="EMBL" id="RXK87388.1"/>
    </source>
</evidence>
<keyword evidence="5 7" id="KW-0472">Membrane</keyword>
<proteinExistence type="inferred from homology"/>
<dbReference type="NCBIfam" id="TIGR04057">
    <property type="entry name" value="SusC_RagA_signa"/>
    <property type="match status" value="1"/>
</dbReference>
<comment type="caution">
    <text evidence="9">The sequence shown here is derived from an EMBL/GenBank/DDBJ whole genome shotgun (WGS) entry which is preliminary data.</text>
</comment>
<dbReference type="Pfam" id="PF07715">
    <property type="entry name" value="Plug"/>
    <property type="match status" value="1"/>
</dbReference>
<dbReference type="SUPFAM" id="SSF49464">
    <property type="entry name" value="Carboxypeptidase regulatory domain-like"/>
    <property type="match status" value="1"/>
</dbReference>
<keyword evidence="3 7" id="KW-1134">Transmembrane beta strand</keyword>
<dbReference type="InterPro" id="IPR023997">
    <property type="entry name" value="TonB-dep_OMP_SusC/RagA_CS"/>
</dbReference>
<dbReference type="PROSITE" id="PS52016">
    <property type="entry name" value="TONB_DEPENDENT_REC_3"/>
    <property type="match status" value="1"/>
</dbReference>
<keyword evidence="2 7" id="KW-0813">Transport</keyword>
<comment type="similarity">
    <text evidence="7">Belongs to the TonB-dependent receptor family.</text>
</comment>
<evidence type="ECO:0000259" key="8">
    <source>
        <dbReference type="Pfam" id="PF07715"/>
    </source>
</evidence>
<keyword evidence="10" id="KW-1185">Reference proteome</keyword>
<accession>A0A4Q1DEG3</accession>
<dbReference type="Proteomes" id="UP000290545">
    <property type="component" value="Unassembled WGS sequence"/>
</dbReference>
<dbReference type="EMBL" id="SDHZ01000001">
    <property type="protein sequence ID" value="RXK87388.1"/>
    <property type="molecule type" value="Genomic_DNA"/>
</dbReference>
<evidence type="ECO:0000256" key="4">
    <source>
        <dbReference type="ARBA" id="ARBA00022692"/>
    </source>
</evidence>
<dbReference type="InterPro" id="IPR039426">
    <property type="entry name" value="TonB-dep_rcpt-like"/>
</dbReference>
<dbReference type="Gene3D" id="2.40.170.20">
    <property type="entry name" value="TonB-dependent receptor, beta-barrel domain"/>
    <property type="match status" value="1"/>
</dbReference>
<dbReference type="InterPro" id="IPR023996">
    <property type="entry name" value="TonB-dep_OMP_SusC/RagA"/>
</dbReference>
<organism evidence="9 10">
    <name type="scientific">Filimonas effusa</name>
    <dbReference type="NCBI Taxonomy" id="2508721"/>
    <lineage>
        <taxon>Bacteria</taxon>
        <taxon>Pseudomonadati</taxon>
        <taxon>Bacteroidota</taxon>
        <taxon>Chitinophagia</taxon>
        <taxon>Chitinophagales</taxon>
        <taxon>Chitinophagaceae</taxon>
        <taxon>Filimonas</taxon>
    </lineage>
</organism>
<evidence type="ECO:0000256" key="6">
    <source>
        <dbReference type="ARBA" id="ARBA00023237"/>
    </source>
</evidence>
<dbReference type="InterPro" id="IPR008969">
    <property type="entry name" value="CarboxyPept-like_regulatory"/>
</dbReference>
<protein>
    <submittedName>
        <fullName evidence="9">TonB-dependent receptor</fullName>
    </submittedName>
</protein>
<name>A0A4Q1DEG3_9BACT</name>
<evidence type="ECO:0000256" key="7">
    <source>
        <dbReference type="PROSITE-ProRule" id="PRU01360"/>
    </source>
</evidence>
<sequence length="1011" mass="111112">MQLLLQNTLFSYKKINDDLVAITGKTEDAASIRISGKIVDDKGLPLAAISVVEKGTTNGVSTKEDGSYTINVKDGNAVLVITGVGYQAAEVAVKDNNYARITLVSVENRLDEVVVIGYGTQKKRDLTGAVISANIKDFEKSPNTNIVQSLQGTVPGLNIGQVTSAGGTPSISIRGRNTISGNTNVLIVLDGIVYENSLSSINPADIESIDVLKDASATAVYGAQAANGVLLITSKKGKAGKARINLSSSYSFQSPTKNYSTMNRGQYLMFLKNLMWNKAYTAASDYTKEDPTFKMTDYLTVKSTMNPDGSIVDTDFDWWGAATRQGSILDNRVSISGGTDAISYLLSYGNTNQKNFLRNDNFKRNSVRANLEAKIRPWWKVGIQASGSFANQDGVEPILWTLYTMNPLVTPYKADGTLNPFPMENAAGNPLMGTGVTDQERHNYLIGNVYSEIQLPVKGLSYRINYGNNYTINNSYQSDPYGNSQTGLAFKDISIYYNYTLDNIVNYNKEVGRHGIGATLVYGARASNYSQTRAESRNFSRLTLGYNSLELGTNQFAYSDANDNSALYQMARINYRYDNKYLLTATVRRDGFSGFAANQKNAIFPSVALAWVISDERFFKIPAVNYLKLRGGYGISGNLTSSYSSLAKVSTGAGYIFGDAGSTVIRQELSSMENPDLKWEKTGGYNIGLDFRLFNDRVKGTIDAYRTKTSDLLYDVSIPTITGFSSIKSNVGNVQNRGIEFTVTTDNIVNHDFEWSTTFNISANRNKVLELTGSGDLITSGLFIGKSLGAIYGYKIDGIYQVKDQIPTGYAIGNYKIHDITGEGEISEADRTILGKTDPAYRFGIMNKFSYKGVSLFFFINSVQGGKDGYLGENYAWLIQDNTARMNNHLNEFTKNIWSPSNPDGIYSASPTAGKIQPIRYEDRSFVRLQDVSLAYDLPKKIVTLIGVQNVNLYVTGKNLLTFTKWHGWDPEANYGTVTPIGRTSTIDKSGNDYEGRPVMRSFTLGINISL</sequence>
<dbReference type="Gene3D" id="2.170.130.10">
    <property type="entry name" value="TonB-dependent receptor, plug domain"/>
    <property type="match status" value="1"/>
</dbReference>
<dbReference type="InterPro" id="IPR037066">
    <property type="entry name" value="Plug_dom_sf"/>
</dbReference>
<evidence type="ECO:0000313" key="10">
    <source>
        <dbReference type="Proteomes" id="UP000290545"/>
    </source>
</evidence>
<feature type="domain" description="TonB-dependent receptor plug" evidence="8">
    <location>
        <begin position="122"/>
        <end position="229"/>
    </location>
</feature>
<dbReference type="AlphaFoldDB" id="A0A4Q1DEG3"/>
<comment type="subcellular location">
    <subcellularLocation>
        <location evidence="1 7">Cell outer membrane</location>
        <topology evidence="1 7">Multi-pass membrane protein</topology>
    </subcellularLocation>
</comment>
<evidence type="ECO:0000256" key="2">
    <source>
        <dbReference type="ARBA" id="ARBA00022448"/>
    </source>
</evidence>
<dbReference type="Gene3D" id="2.60.40.1120">
    <property type="entry name" value="Carboxypeptidase-like, regulatory domain"/>
    <property type="match status" value="1"/>
</dbReference>
<reference evidence="9 10" key="1">
    <citation type="submission" date="2019-01" db="EMBL/GenBank/DDBJ databases">
        <title>Filimonas sp. strain TTM-71.</title>
        <authorList>
            <person name="Chen W.-M."/>
        </authorList>
    </citation>
    <scope>NUCLEOTIDE SEQUENCE [LARGE SCALE GENOMIC DNA]</scope>
    <source>
        <strain evidence="9 10">TTM-71</strain>
    </source>
</reference>
<dbReference type="Pfam" id="PF13715">
    <property type="entry name" value="CarbopepD_reg_2"/>
    <property type="match status" value="1"/>
</dbReference>
<evidence type="ECO:0000256" key="1">
    <source>
        <dbReference type="ARBA" id="ARBA00004571"/>
    </source>
</evidence>
<dbReference type="NCBIfam" id="TIGR04056">
    <property type="entry name" value="OMP_RagA_SusC"/>
    <property type="match status" value="1"/>
</dbReference>
<keyword evidence="9" id="KW-0675">Receptor</keyword>